<dbReference type="RefSeq" id="WP_115869674.1">
    <property type="nucleotide sequence ID" value="NZ_QREG01000022.1"/>
</dbReference>
<proteinExistence type="predicted"/>
<dbReference type="CDD" id="cd07726">
    <property type="entry name" value="ST1585-like_MBL-fold"/>
    <property type="match status" value="1"/>
</dbReference>
<dbReference type="PANTHER" id="PTHR42951">
    <property type="entry name" value="METALLO-BETA-LACTAMASE DOMAIN-CONTAINING"/>
    <property type="match status" value="1"/>
</dbReference>
<dbReference type="InterPro" id="IPR037482">
    <property type="entry name" value="ST1585_MBL-fold"/>
</dbReference>
<name>A0A3D9KZS9_MARFU</name>
<keyword evidence="2" id="KW-0378">Hydrolase</keyword>
<dbReference type="SUPFAM" id="SSF56281">
    <property type="entry name" value="Metallo-hydrolase/oxidoreductase"/>
    <property type="match status" value="1"/>
</dbReference>
<dbReference type="EMBL" id="QREG01000022">
    <property type="protein sequence ID" value="RED94070.1"/>
    <property type="molecule type" value="Genomic_DNA"/>
</dbReference>
<comment type="caution">
    <text evidence="2">The sequence shown here is derived from an EMBL/GenBank/DDBJ whole genome shotgun (WGS) entry which is preliminary data.</text>
</comment>
<dbReference type="Gene3D" id="3.60.15.10">
    <property type="entry name" value="Ribonuclease Z/Hydroxyacylglutathione hydrolase-like"/>
    <property type="match status" value="1"/>
</dbReference>
<dbReference type="GO" id="GO:0016787">
    <property type="term" value="F:hydrolase activity"/>
    <property type="evidence" value="ECO:0007669"/>
    <property type="project" value="UniProtKB-KW"/>
</dbReference>
<organism evidence="2 3">
    <name type="scientific">Marinoscillum furvescens DSM 4134</name>
    <dbReference type="NCBI Taxonomy" id="1122208"/>
    <lineage>
        <taxon>Bacteria</taxon>
        <taxon>Pseudomonadati</taxon>
        <taxon>Bacteroidota</taxon>
        <taxon>Cytophagia</taxon>
        <taxon>Cytophagales</taxon>
        <taxon>Reichenbachiellaceae</taxon>
        <taxon>Marinoscillum</taxon>
    </lineage>
</organism>
<dbReference type="PANTHER" id="PTHR42951:SF22">
    <property type="entry name" value="METALLO BETA-LACTAMASE SUPERFAMILY LIPOPROTEIN"/>
    <property type="match status" value="1"/>
</dbReference>
<gene>
    <name evidence="2" type="ORF">C7460_12211</name>
</gene>
<feature type="domain" description="Metallo-beta-lactamase" evidence="1">
    <location>
        <begin position="15"/>
        <end position="209"/>
    </location>
</feature>
<dbReference type="InterPro" id="IPR050855">
    <property type="entry name" value="NDM-1-like"/>
</dbReference>
<evidence type="ECO:0000259" key="1">
    <source>
        <dbReference type="SMART" id="SM00849"/>
    </source>
</evidence>
<dbReference type="Proteomes" id="UP000256779">
    <property type="component" value="Unassembled WGS sequence"/>
</dbReference>
<accession>A0A3D9KZS9</accession>
<dbReference type="InterPro" id="IPR001279">
    <property type="entry name" value="Metallo-B-lactamas"/>
</dbReference>
<dbReference type="Pfam" id="PF00753">
    <property type="entry name" value="Lactamase_B"/>
    <property type="match status" value="1"/>
</dbReference>
<keyword evidence="3" id="KW-1185">Reference proteome</keyword>
<dbReference type="InterPro" id="IPR036866">
    <property type="entry name" value="RibonucZ/Hydroxyglut_hydro"/>
</dbReference>
<evidence type="ECO:0000313" key="3">
    <source>
        <dbReference type="Proteomes" id="UP000256779"/>
    </source>
</evidence>
<dbReference type="OrthoDB" id="9802248at2"/>
<evidence type="ECO:0000313" key="2">
    <source>
        <dbReference type="EMBL" id="RED94070.1"/>
    </source>
</evidence>
<reference evidence="2 3" key="1">
    <citation type="submission" date="2018-07" db="EMBL/GenBank/DDBJ databases">
        <title>Genomic Encyclopedia of Type Strains, Phase IV (KMG-IV): sequencing the most valuable type-strain genomes for metagenomic binning, comparative biology and taxonomic classification.</title>
        <authorList>
            <person name="Goeker M."/>
        </authorList>
    </citation>
    <scope>NUCLEOTIDE SEQUENCE [LARGE SCALE GENOMIC DNA]</scope>
    <source>
        <strain evidence="2 3">DSM 4134</strain>
    </source>
</reference>
<dbReference type="SMART" id="SM00849">
    <property type="entry name" value="Lactamase_B"/>
    <property type="match status" value="1"/>
</dbReference>
<protein>
    <submittedName>
        <fullName evidence="2">Glyoxylase-like metal-dependent hydrolase (Beta-lactamase superfamily II)</fullName>
    </submittedName>
</protein>
<dbReference type="AlphaFoldDB" id="A0A3D9KZS9"/>
<sequence>MIHVLDLQFQGIDHAIAAFLIETSAGPVLIETGPHSTYQPLVVALKTHGYAPEDVKHVLLTHIHFDHAGAAWAFAKHGAQIYVHPFGSSHMEDPTKLYNSAKMIYGDQMETLWGAMEKIPGEQLKAINHLERIQIGDTTFTALHTPGHAKHHIAWELDDLIFTGDVAGVKIGDGPVVPPCPPPDINLEDWNQSLDILLERKAQTLYLTHYGQITEIGHHVHELRDILQDWAQYIKKHWEEGMNAEALTPQFSEYTAEQLRGKGVSEHGVKQYEAANPSWMSVAGLIRYWKKKSQD</sequence>